<accession>A0AAV4MCI4</accession>
<protein>
    <submittedName>
        <fullName evidence="1">Uncharacterized protein</fullName>
    </submittedName>
</protein>
<sequence>MPLLEKEWNPSQKWNESPLWGGWLLSSWLRAYIKSSLSLPTFFWWFGLCACKLEIKKLHFLPRRPTKCLLGWCLRRKERSEDLSFLRGYNSRTIPRVPIGPLIGIIMKKLDSLDS</sequence>
<organism evidence="1 2">
    <name type="scientific">Caerostris darwini</name>
    <dbReference type="NCBI Taxonomy" id="1538125"/>
    <lineage>
        <taxon>Eukaryota</taxon>
        <taxon>Metazoa</taxon>
        <taxon>Ecdysozoa</taxon>
        <taxon>Arthropoda</taxon>
        <taxon>Chelicerata</taxon>
        <taxon>Arachnida</taxon>
        <taxon>Araneae</taxon>
        <taxon>Araneomorphae</taxon>
        <taxon>Entelegynae</taxon>
        <taxon>Araneoidea</taxon>
        <taxon>Araneidae</taxon>
        <taxon>Caerostris</taxon>
    </lineage>
</organism>
<evidence type="ECO:0000313" key="2">
    <source>
        <dbReference type="Proteomes" id="UP001054837"/>
    </source>
</evidence>
<dbReference type="AlphaFoldDB" id="A0AAV4MCI4"/>
<dbReference type="EMBL" id="BPLQ01000304">
    <property type="protein sequence ID" value="GIX69786.1"/>
    <property type="molecule type" value="Genomic_DNA"/>
</dbReference>
<keyword evidence="2" id="KW-1185">Reference proteome</keyword>
<name>A0AAV4MCI4_9ARAC</name>
<evidence type="ECO:0000313" key="1">
    <source>
        <dbReference type="EMBL" id="GIX69786.1"/>
    </source>
</evidence>
<proteinExistence type="predicted"/>
<comment type="caution">
    <text evidence="1">The sequence shown here is derived from an EMBL/GenBank/DDBJ whole genome shotgun (WGS) entry which is preliminary data.</text>
</comment>
<gene>
    <name evidence="1" type="ORF">CDAR_614291</name>
</gene>
<dbReference type="Proteomes" id="UP001054837">
    <property type="component" value="Unassembled WGS sequence"/>
</dbReference>
<reference evidence="1 2" key="1">
    <citation type="submission" date="2021-06" db="EMBL/GenBank/DDBJ databases">
        <title>Caerostris darwini draft genome.</title>
        <authorList>
            <person name="Kono N."/>
            <person name="Arakawa K."/>
        </authorList>
    </citation>
    <scope>NUCLEOTIDE SEQUENCE [LARGE SCALE GENOMIC DNA]</scope>
</reference>